<keyword evidence="3" id="KW-0804">Transcription</keyword>
<sequence length="411" mass="49225">MYYVSLKEVHQEAAEMISEWIQKREQGQFQLVYNESIEQMHIKIVQIQTLFDWVKLNRMMKRESSIYFVLVEPQLSYSIPLAIKLQVEAVAIFPTKKATFLRRFQEVVRKLDQTTHETMQEKKEQTLQLMNQSDLNQPLKLHFLRRLLLEDVQCENQISESLKNFEGNDFPNVVCYVQGFHVNEDPSGHPKNTIHLIRSLFQKKFQSIVSSIYFLPFRKFLLILFHQHPDIHSMASWEEGRRHFQEVIHELWTNHQIQLYIGVGSIYNYPFMIHHSYKEAKIARSLPAFRDVSLRYFEEIPKDEQIVKCTYYIEDHLEEELTARDVAKYMNLSYTHFCRIFKKETGKTFSEYLSFVRLRRAVWMIRHTNRTIEDIAVDVGFNTPNYFSSTFKRYVGMTPRDYRLTTEIIFV</sequence>
<dbReference type="PRINTS" id="PR00032">
    <property type="entry name" value="HTHARAC"/>
</dbReference>
<proteinExistence type="predicted"/>
<dbReference type="InterPro" id="IPR009057">
    <property type="entry name" value="Homeodomain-like_sf"/>
</dbReference>
<comment type="caution">
    <text evidence="5">The sequence shown here is derived from an EMBL/GenBank/DDBJ whole genome shotgun (WGS) entry which is preliminary data.</text>
</comment>
<protein>
    <submittedName>
        <fullName evidence="5">AraC-like DNA-binding protein</fullName>
    </submittedName>
</protein>
<evidence type="ECO:0000313" key="5">
    <source>
        <dbReference type="EMBL" id="MDQ0216066.1"/>
    </source>
</evidence>
<evidence type="ECO:0000256" key="2">
    <source>
        <dbReference type="ARBA" id="ARBA00023125"/>
    </source>
</evidence>
<dbReference type="GO" id="GO:0003700">
    <property type="term" value="F:DNA-binding transcription factor activity"/>
    <property type="evidence" value="ECO:0007669"/>
    <property type="project" value="InterPro"/>
</dbReference>
<evidence type="ECO:0000256" key="3">
    <source>
        <dbReference type="ARBA" id="ARBA00023163"/>
    </source>
</evidence>
<dbReference type="AlphaFoldDB" id="A0AAJ1T6F9"/>
<feature type="domain" description="HTH araC/xylS-type" evidence="4">
    <location>
        <begin position="307"/>
        <end position="405"/>
    </location>
</feature>
<keyword evidence="2 5" id="KW-0238">DNA-binding</keyword>
<dbReference type="EMBL" id="JAUSUC010000034">
    <property type="protein sequence ID" value="MDQ0216066.1"/>
    <property type="molecule type" value="Genomic_DNA"/>
</dbReference>
<dbReference type="InterPro" id="IPR018060">
    <property type="entry name" value="HTH_AraC"/>
</dbReference>
<dbReference type="RefSeq" id="WP_307258063.1">
    <property type="nucleotide sequence ID" value="NZ_JAUSUC010000034.1"/>
</dbReference>
<accession>A0AAJ1T6F9</accession>
<dbReference type="InterPro" id="IPR020449">
    <property type="entry name" value="Tscrpt_reg_AraC-type_HTH"/>
</dbReference>
<dbReference type="PROSITE" id="PS01124">
    <property type="entry name" value="HTH_ARAC_FAMILY_2"/>
    <property type="match status" value="1"/>
</dbReference>
<keyword evidence="6" id="KW-1185">Reference proteome</keyword>
<evidence type="ECO:0000313" key="6">
    <source>
        <dbReference type="Proteomes" id="UP001237207"/>
    </source>
</evidence>
<dbReference type="Gene3D" id="1.10.10.60">
    <property type="entry name" value="Homeodomain-like"/>
    <property type="match status" value="2"/>
</dbReference>
<reference evidence="5" key="1">
    <citation type="submission" date="2023-07" db="EMBL/GenBank/DDBJ databases">
        <title>Genomic Encyclopedia of Type Strains, Phase IV (KMG-IV): sequencing the most valuable type-strain genomes for metagenomic binning, comparative biology and taxonomic classification.</title>
        <authorList>
            <person name="Goeker M."/>
        </authorList>
    </citation>
    <scope>NUCLEOTIDE SEQUENCE</scope>
    <source>
        <strain evidence="5">DSM 23947</strain>
    </source>
</reference>
<keyword evidence="1" id="KW-0805">Transcription regulation</keyword>
<dbReference type="SMART" id="SM00342">
    <property type="entry name" value="HTH_ARAC"/>
    <property type="match status" value="1"/>
</dbReference>
<gene>
    <name evidence="5" type="ORF">J2S13_002488</name>
</gene>
<dbReference type="InterPro" id="IPR018062">
    <property type="entry name" value="HTH_AraC-typ_CS"/>
</dbReference>
<dbReference type="Pfam" id="PF12833">
    <property type="entry name" value="HTH_18"/>
    <property type="match status" value="1"/>
</dbReference>
<name>A0AAJ1T6F9_9BACI</name>
<dbReference type="GO" id="GO:0043565">
    <property type="term" value="F:sequence-specific DNA binding"/>
    <property type="evidence" value="ECO:0007669"/>
    <property type="project" value="InterPro"/>
</dbReference>
<dbReference type="PANTHER" id="PTHR43280">
    <property type="entry name" value="ARAC-FAMILY TRANSCRIPTIONAL REGULATOR"/>
    <property type="match status" value="1"/>
</dbReference>
<dbReference type="SUPFAM" id="SSF46689">
    <property type="entry name" value="Homeodomain-like"/>
    <property type="match status" value="2"/>
</dbReference>
<evidence type="ECO:0000259" key="4">
    <source>
        <dbReference type="PROSITE" id="PS01124"/>
    </source>
</evidence>
<dbReference type="PROSITE" id="PS00041">
    <property type="entry name" value="HTH_ARAC_FAMILY_1"/>
    <property type="match status" value="1"/>
</dbReference>
<dbReference type="Proteomes" id="UP001237207">
    <property type="component" value="Unassembled WGS sequence"/>
</dbReference>
<dbReference type="PANTHER" id="PTHR43280:SF28">
    <property type="entry name" value="HTH-TYPE TRANSCRIPTIONAL ACTIVATOR RHAS"/>
    <property type="match status" value="1"/>
</dbReference>
<organism evidence="5 6">
    <name type="scientific">Oikeobacillus pervagus</name>
    <dbReference type="NCBI Taxonomy" id="1325931"/>
    <lineage>
        <taxon>Bacteria</taxon>
        <taxon>Bacillati</taxon>
        <taxon>Bacillota</taxon>
        <taxon>Bacilli</taxon>
        <taxon>Bacillales</taxon>
        <taxon>Bacillaceae</taxon>
        <taxon>Oikeobacillus</taxon>
    </lineage>
</organism>
<evidence type="ECO:0000256" key="1">
    <source>
        <dbReference type="ARBA" id="ARBA00023015"/>
    </source>
</evidence>